<evidence type="ECO:0000313" key="2">
    <source>
        <dbReference type="EMBL" id="GAA3370751.1"/>
    </source>
</evidence>
<gene>
    <name evidence="2" type="ORF">GCM10020367_18620</name>
</gene>
<accession>A0ABP6S9J7</accession>
<comment type="caution">
    <text evidence="2">The sequence shown here is derived from an EMBL/GenBank/DDBJ whole genome shotgun (WGS) entry which is preliminary data.</text>
</comment>
<sequence>MAEVVKPDAAERGPAEQGVEVPGEGGALDRGAVGPGEDVAARPPAHPGRFAFLALPVAVLFEGLQALGGQGDPPLRALSLGWQDRQAAGVGALEGAADAGGPVGQVEVLPAQAEEFALRRPVRRASSNSALSRCPPVAVRKSRAS</sequence>
<feature type="region of interest" description="Disordered" evidence="1">
    <location>
        <begin position="1"/>
        <end position="45"/>
    </location>
</feature>
<dbReference type="Proteomes" id="UP001499990">
    <property type="component" value="Unassembled WGS sequence"/>
</dbReference>
<reference evidence="3" key="1">
    <citation type="journal article" date="2019" name="Int. J. Syst. Evol. Microbiol.">
        <title>The Global Catalogue of Microorganisms (GCM) 10K type strain sequencing project: providing services to taxonomists for standard genome sequencing and annotation.</title>
        <authorList>
            <consortium name="The Broad Institute Genomics Platform"/>
            <consortium name="The Broad Institute Genome Sequencing Center for Infectious Disease"/>
            <person name="Wu L."/>
            <person name="Ma J."/>
        </authorList>
    </citation>
    <scope>NUCLEOTIDE SEQUENCE [LARGE SCALE GENOMIC DNA]</scope>
    <source>
        <strain evidence="3">JCM 9651</strain>
    </source>
</reference>
<keyword evidence="3" id="KW-1185">Reference proteome</keyword>
<feature type="compositionally biased region" description="Basic and acidic residues" evidence="1">
    <location>
        <begin position="1"/>
        <end position="14"/>
    </location>
</feature>
<protein>
    <submittedName>
        <fullName evidence="2">Uncharacterized protein</fullName>
    </submittedName>
</protein>
<dbReference type="EMBL" id="BAAAYL010000001">
    <property type="protein sequence ID" value="GAA3370751.1"/>
    <property type="molecule type" value="Genomic_DNA"/>
</dbReference>
<evidence type="ECO:0000313" key="3">
    <source>
        <dbReference type="Proteomes" id="UP001499990"/>
    </source>
</evidence>
<name>A0ABP6S9J7_9ACTN</name>
<proteinExistence type="predicted"/>
<evidence type="ECO:0000256" key="1">
    <source>
        <dbReference type="SAM" id="MobiDB-lite"/>
    </source>
</evidence>
<organism evidence="2 3">
    <name type="scientific">Streptomyces sannanensis</name>
    <dbReference type="NCBI Taxonomy" id="285536"/>
    <lineage>
        <taxon>Bacteria</taxon>
        <taxon>Bacillati</taxon>
        <taxon>Actinomycetota</taxon>
        <taxon>Actinomycetes</taxon>
        <taxon>Kitasatosporales</taxon>
        <taxon>Streptomycetaceae</taxon>
        <taxon>Streptomyces</taxon>
    </lineage>
</organism>